<evidence type="ECO:0000313" key="2">
    <source>
        <dbReference type="EnsemblMetazoa" id="G18411.1:cds"/>
    </source>
</evidence>
<keyword evidence="1" id="KW-0472">Membrane</keyword>
<sequence length="190" mass="20952">MKLITNQDRYCQEAVDSVENVEVCPTTKTEWDRAATKKSCSRIAPYQNCVSVEKFKYHCVINGQRNKLVEVCAPARIIFGHCVEFNVRGGVIQDQITAPCNKTFPMCGSIYSSSDAYKYPDCYKLVSMSKFRTSTKLGPTSAIRTATNETLYLNSVAIGVIVAVSLLVLLSIGAIVSVEFREENTGKGKA</sequence>
<keyword evidence="1" id="KW-0812">Transmembrane</keyword>
<proteinExistence type="predicted"/>
<accession>A0A8W8JDC5</accession>
<protein>
    <submittedName>
        <fullName evidence="2">Uncharacterized protein</fullName>
    </submittedName>
</protein>
<organism evidence="2 3">
    <name type="scientific">Magallana gigas</name>
    <name type="common">Pacific oyster</name>
    <name type="synonym">Crassostrea gigas</name>
    <dbReference type="NCBI Taxonomy" id="29159"/>
    <lineage>
        <taxon>Eukaryota</taxon>
        <taxon>Metazoa</taxon>
        <taxon>Spiralia</taxon>
        <taxon>Lophotrochozoa</taxon>
        <taxon>Mollusca</taxon>
        <taxon>Bivalvia</taxon>
        <taxon>Autobranchia</taxon>
        <taxon>Pteriomorphia</taxon>
        <taxon>Ostreida</taxon>
        <taxon>Ostreoidea</taxon>
        <taxon>Ostreidae</taxon>
        <taxon>Magallana</taxon>
    </lineage>
</organism>
<evidence type="ECO:0000313" key="3">
    <source>
        <dbReference type="Proteomes" id="UP000005408"/>
    </source>
</evidence>
<dbReference type="EnsemblMetazoa" id="G18411.1">
    <property type="protein sequence ID" value="G18411.1:cds"/>
    <property type="gene ID" value="G18411"/>
</dbReference>
<keyword evidence="1" id="KW-1133">Transmembrane helix</keyword>
<name>A0A8W8JDC5_MAGGI</name>
<feature type="transmembrane region" description="Helical" evidence="1">
    <location>
        <begin position="151"/>
        <end position="176"/>
    </location>
</feature>
<evidence type="ECO:0000256" key="1">
    <source>
        <dbReference type="SAM" id="Phobius"/>
    </source>
</evidence>
<dbReference type="Proteomes" id="UP000005408">
    <property type="component" value="Unassembled WGS sequence"/>
</dbReference>
<dbReference type="AlphaFoldDB" id="A0A8W8JDC5"/>
<keyword evidence="3" id="KW-1185">Reference proteome</keyword>
<reference evidence="2" key="1">
    <citation type="submission" date="2022-08" db="UniProtKB">
        <authorList>
            <consortium name="EnsemblMetazoa"/>
        </authorList>
    </citation>
    <scope>IDENTIFICATION</scope>
    <source>
        <strain evidence="2">05x7-T-G4-1.051#20</strain>
    </source>
</reference>